<keyword evidence="2" id="KW-0833">Ubl conjugation pathway</keyword>
<evidence type="ECO:0000313" key="4">
    <source>
        <dbReference type="Proteomes" id="UP000241769"/>
    </source>
</evidence>
<evidence type="ECO:0000256" key="2">
    <source>
        <dbReference type="ARBA" id="ARBA00022786"/>
    </source>
</evidence>
<organism evidence="3 4">
    <name type="scientific">Planoprotostelium fungivorum</name>
    <dbReference type="NCBI Taxonomy" id="1890364"/>
    <lineage>
        <taxon>Eukaryota</taxon>
        <taxon>Amoebozoa</taxon>
        <taxon>Evosea</taxon>
        <taxon>Variosea</taxon>
        <taxon>Cavosteliida</taxon>
        <taxon>Cavosteliaceae</taxon>
        <taxon>Planoprotostelium</taxon>
    </lineage>
</organism>
<accession>A0A2P6NC31</accession>
<dbReference type="EMBL" id="MDYQ01000123">
    <property type="protein sequence ID" value="PRP81498.1"/>
    <property type="molecule type" value="Genomic_DNA"/>
</dbReference>
<proteinExistence type="inferred from homology"/>
<dbReference type="AlphaFoldDB" id="A0A2P6NC31"/>
<dbReference type="InterPro" id="IPR011333">
    <property type="entry name" value="SKP1/BTB/POZ_sf"/>
</dbReference>
<name>A0A2P6NC31_9EUKA</name>
<comment type="similarity">
    <text evidence="1">Belongs to the SKP1 family.</text>
</comment>
<evidence type="ECO:0000313" key="3">
    <source>
        <dbReference type="EMBL" id="PRP81498.1"/>
    </source>
</evidence>
<keyword evidence="4" id="KW-1185">Reference proteome</keyword>
<dbReference type="STRING" id="1890364.A0A2P6NC31"/>
<dbReference type="SUPFAM" id="SSF81382">
    <property type="entry name" value="Skp1 dimerisation domain-like"/>
    <property type="match status" value="1"/>
</dbReference>
<gene>
    <name evidence="3" type="ORF">PROFUN_10938</name>
</gene>
<dbReference type="Gene3D" id="3.30.710.10">
    <property type="entry name" value="Potassium Channel Kv1.1, Chain A"/>
    <property type="match status" value="1"/>
</dbReference>
<protein>
    <submittedName>
        <fullName evidence="3">Uncharacterized protein</fullName>
    </submittedName>
</protein>
<dbReference type="InterPro" id="IPR001232">
    <property type="entry name" value="SKP1-like"/>
</dbReference>
<comment type="caution">
    <text evidence="3">The sequence shown here is derived from an EMBL/GenBank/DDBJ whole genome shotgun (WGS) entry which is preliminary data.</text>
</comment>
<dbReference type="InterPro" id="IPR016897">
    <property type="entry name" value="SKP1"/>
</dbReference>
<dbReference type="OrthoDB" id="367221at2759"/>
<dbReference type="SMART" id="SM00512">
    <property type="entry name" value="Skp1"/>
    <property type="match status" value="1"/>
</dbReference>
<dbReference type="GO" id="GO:0006511">
    <property type="term" value="P:ubiquitin-dependent protein catabolic process"/>
    <property type="evidence" value="ECO:0007669"/>
    <property type="project" value="InterPro"/>
</dbReference>
<dbReference type="InterPro" id="IPR036296">
    <property type="entry name" value="SKP1-like_dim_sf"/>
</dbReference>
<dbReference type="PANTHER" id="PTHR11165">
    <property type="entry name" value="SKP1"/>
    <property type="match status" value="1"/>
</dbReference>
<dbReference type="InParanoid" id="A0A2P6NC31"/>
<evidence type="ECO:0000256" key="1">
    <source>
        <dbReference type="ARBA" id="ARBA00009993"/>
    </source>
</evidence>
<reference evidence="3 4" key="1">
    <citation type="journal article" date="2018" name="Genome Biol. Evol.">
        <title>Multiple Roots of Fruiting Body Formation in Amoebozoa.</title>
        <authorList>
            <person name="Hillmann F."/>
            <person name="Forbes G."/>
            <person name="Novohradska S."/>
            <person name="Ferling I."/>
            <person name="Riege K."/>
            <person name="Groth M."/>
            <person name="Westermann M."/>
            <person name="Marz M."/>
            <person name="Spaller T."/>
            <person name="Winckler T."/>
            <person name="Schaap P."/>
            <person name="Glockner G."/>
        </authorList>
    </citation>
    <scope>NUCLEOTIDE SEQUENCE [LARGE SCALE GENOMIC DNA]</scope>
    <source>
        <strain evidence="3 4">Jena</strain>
    </source>
</reference>
<dbReference type="Proteomes" id="UP000241769">
    <property type="component" value="Unassembled WGS sequence"/>
</dbReference>
<sequence>MAAYVGFSLYIYSDAAVVHLLRLNLQHSPFVPRQISLLKAIHHLEHPTPATEEKKDDKSTDNITPWDADFCKVDQATLFELILAANYLDIKPLLNLRVLGTLIGSSGTRCSLKLNTHRLIPIQAVACAEMKDILECAKDLIEKHLGPPANAEPKKTVRKLASRREWYHLGSIEALISVTFLCDLSVSRKVASS</sequence>